<dbReference type="EMBL" id="JAHRHJ020000006">
    <property type="protein sequence ID" value="KAH9312308.1"/>
    <property type="molecule type" value="Genomic_DNA"/>
</dbReference>
<dbReference type="Proteomes" id="UP000824469">
    <property type="component" value="Unassembled WGS sequence"/>
</dbReference>
<keyword evidence="2" id="KW-1185">Reference proteome</keyword>
<comment type="caution">
    <text evidence="1">The sequence shown here is derived from an EMBL/GenBank/DDBJ whole genome shotgun (WGS) entry which is preliminary data.</text>
</comment>
<dbReference type="AlphaFoldDB" id="A0AA38FY30"/>
<feature type="non-terminal residue" evidence="1">
    <location>
        <position position="1"/>
    </location>
</feature>
<evidence type="ECO:0000313" key="2">
    <source>
        <dbReference type="Proteomes" id="UP000824469"/>
    </source>
</evidence>
<name>A0AA38FY30_TAXCH</name>
<reference evidence="1 2" key="1">
    <citation type="journal article" date="2021" name="Nat. Plants">
        <title>The Taxus genome provides insights into paclitaxel biosynthesis.</title>
        <authorList>
            <person name="Xiong X."/>
            <person name="Gou J."/>
            <person name="Liao Q."/>
            <person name="Li Y."/>
            <person name="Zhou Q."/>
            <person name="Bi G."/>
            <person name="Li C."/>
            <person name="Du R."/>
            <person name="Wang X."/>
            <person name="Sun T."/>
            <person name="Guo L."/>
            <person name="Liang H."/>
            <person name="Lu P."/>
            <person name="Wu Y."/>
            <person name="Zhang Z."/>
            <person name="Ro D.K."/>
            <person name="Shang Y."/>
            <person name="Huang S."/>
            <person name="Yan J."/>
        </authorList>
    </citation>
    <scope>NUCLEOTIDE SEQUENCE [LARGE SCALE GENOMIC DNA]</scope>
    <source>
        <strain evidence="1">Ta-2019</strain>
    </source>
</reference>
<accession>A0AA38FY30</accession>
<sequence>YGVSEDTNRVFGPCSDSLVQKKDGFTFGIAFTDRESFYIDTQERTKLELSPCDT</sequence>
<gene>
    <name evidence="1" type="ORF">KI387_027343</name>
</gene>
<feature type="non-terminal residue" evidence="1">
    <location>
        <position position="54"/>
    </location>
</feature>
<proteinExistence type="predicted"/>
<organism evidence="1 2">
    <name type="scientific">Taxus chinensis</name>
    <name type="common">Chinese yew</name>
    <name type="synonym">Taxus wallichiana var. chinensis</name>
    <dbReference type="NCBI Taxonomy" id="29808"/>
    <lineage>
        <taxon>Eukaryota</taxon>
        <taxon>Viridiplantae</taxon>
        <taxon>Streptophyta</taxon>
        <taxon>Embryophyta</taxon>
        <taxon>Tracheophyta</taxon>
        <taxon>Spermatophyta</taxon>
        <taxon>Pinopsida</taxon>
        <taxon>Pinidae</taxon>
        <taxon>Conifers II</taxon>
        <taxon>Cupressales</taxon>
        <taxon>Taxaceae</taxon>
        <taxon>Taxus</taxon>
    </lineage>
</organism>
<protein>
    <submittedName>
        <fullName evidence="1">Uncharacterized protein</fullName>
    </submittedName>
</protein>
<evidence type="ECO:0000313" key="1">
    <source>
        <dbReference type="EMBL" id="KAH9312308.1"/>
    </source>
</evidence>